<organism evidence="1 2">
    <name type="scientific">Castor canadensis</name>
    <name type="common">American beaver</name>
    <dbReference type="NCBI Taxonomy" id="51338"/>
    <lineage>
        <taxon>Eukaryota</taxon>
        <taxon>Metazoa</taxon>
        <taxon>Chordata</taxon>
        <taxon>Craniata</taxon>
        <taxon>Vertebrata</taxon>
        <taxon>Euteleostomi</taxon>
        <taxon>Mammalia</taxon>
        <taxon>Eutheria</taxon>
        <taxon>Euarchontoglires</taxon>
        <taxon>Glires</taxon>
        <taxon>Rodentia</taxon>
        <taxon>Castorimorpha</taxon>
        <taxon>Castoridae</taxon>
        <taxon>Castor</taxon>
    </lineage>
</organism>
<keyword evidence="1" id="KW-1185">Reference proteome</keyword>
<proteinExistence type="predicted"/>
<evidence type="ECO:0000313" key="1">
    <source>
        <dbReference type="Proteomes" id="UP001732720"/>
    </source>
</evidence>
<sequence>MESGLGDNISHCCCLPGLCLSQRIDSQKQSLPKPTIWAKPNSMVPKGNPVTIWCQGAQNAVEYRLHFEGGLSALERPKTPRLTRRVKFLIPAMSWHTAGRYRCFYQIEEFWSEPSDPLDLVVIGMYDTPTLSVHPGPEVTLGENVTFHCCLDTATSTFFLVKEGSSRRAQHRYGNIQAEFPVGPVSTAHKGTYRCFGSYNNHAWSFPSEPVTLLVTGDVGNTSLLPTDVTSSTEDSWEPDLPTSGSGFQNNPGLWDHTAHNLLRIGLAFLVLVAIVWLVAEDWLSRKRAQERATREARWECRRRWRTHFPDEQPRATMPMVALKAAP</sequence>
<name>A0AC58LB25_CASCN</name>
<dbReference type="Proteomes" id="UP001732720">
    <property type="component" value="Chromosome 16"/>
</dbReference>
<gene>
    <name evidence="2" type="primary">LOC109679680</name>
</gene>
<protein>
    <submittedName>
        <fullName evidence="2">Natural cytotoxicity triggering receptor 1-like isoform X1</fullName>
    </submittedName>
</protein>
<evidence type="ECO:0000313" key="2">
    <source>
        <dbReference type="RefSeq" id="XP_073914357.1"/>
    </source>
</evidence>
<reference evidence="2" key="1">
    <citation type="submission" date="2025-08" db="UniProtKB">
        <authorList>
            <consortium name="RefSeq"/>
        </authorList>
    </citation>
    <scope>IDENTIFICATION</scope>
</reference>
<accession>A0AC58LB25</accession>
<dbReference type="RefSeq" id="XP_073914357.1">
    <property type="nucleotide sequence ID" value="XM_074058256.1"/>
</dbReference>